<organism evidence="1 2">
    <name type="scientific">Panagrolaimus sp. JU765</name>
    <dbReference type="NCBI Taxonomy" id="591449"/>
    <lineage>
        <taxon>Eukaryota</taxon>
        <taxon>Metazoa</taxon>
        <taxon>Ecdysozoa</taxon>
        <taxon>Nematoda</taxon>
        <taxon>Chromadorea</taxon>
        <taxon>Rhabditida</taxon>
        <taxon>Tylenchina</taxon>
        <taxon>Panagrolaimomorpha</taxon>
        <taxon>Panagrolaimoidea</taxon>
        <taxon>Panagrolaimidae</taxon>
        <taxon>Panagrolaimus</taxon>
    </lineage>
</organism>
<dbReference type="WBParaSite" id="JU765_v2.g8068.t1">
    <property type="protein sequence ID" value="JU765_v2.g8068.t1"/>
    <property type="gene ID" value="JU765_v2.g8068"/>
</dbReference>
<sequence>MPKKYDPFQDLLRAIIILLNLKPKDDNAMRTYYVGLLQIFGYGEFEKIEFSSGRGLDGSYFFLLCKEFFVLSENKMKFFFEIPMTMEEILEEILVLKSDVKIPPRLAQLKILLSTVIHICQTKIMLPEDPFKNYINFLRELILSFPGHSIESLENAIHLMKTGSWKNSDCFFLTMDYEPKKDHNWPKYIYFSGGKEAVFFDHFAQIKHFLTSNVETFDDFVERNGIELFKKMSTTLPVTTTLSPLVCKTRDDLTSNTNSDAVPGSSTSPVQSWTDPEYFYAEPSNPAPQPSSSTVGTSNVITGGPVQQPPQLYVNPDRDPDLNKSLNDFNLVAEKVKQQYEHENPTTDPSSPKPGPSTVMTGGPGVPQTHAPTSEVPKPVSF</sequence>
<protein>
    <submittedName>
        <fullName evidence="2">Uncharacterized protein</fullName>
    </submittedName>
</protein>
<accession>A0AC34RLG6</accession>
<dbReference type="Proteomes" id="UP000887576">
    <property type="component" value="Unplaced"/>
</dbReference>
<reference evidence="2" key="1">
    <citation type="submission" date="2022-11" db="UniProtKB">
        <authorList>
            <consortium name="WormBaseParasite"/>
        </authorList>
    </citation>
    <scope>IDENTIFICATION</scope>
</reference>
<name>A0AC34RLG6_9BILA</name>
<evidence type="ECO:0000313" key="2">
    <source>
        <dbReference type="WBParaSite" id="JU765_v2.g8068.t1"/>
    </source>
</evidence>
<proteinExistence type="predicted"/>
<evidence type="ECO:0000313" key="1">
    <source>
        <dbReference type="Proteomes" id="UP000887576"/>
    </source>
</evidence>